<comment type="caution">
    <text evidence="3">The sequence shown here is derived from an EMBL/GenBank/DDBJ whole genome shotgun (WGS) entry which is preliminary data.</text>
</comment>
<gene>
    <name evidence="3" type="ORF">CA13_41400</name>
</gene>
<protein>
    <submittedName>
        <fullName evidence="3">Trehalose utilization</fullName>
    </submittedName>
</protein>
<organism evidence="3 4">
    <name type="scientific">Novipirellula herctigrandis</name>
    <dbReference type="NCBI Taxonomy" id="2527986"/>
    <lineage>
        <taxon>Bacteria</taxon>
        <taxon>Pseudomonadati</taxon>
        <taxon>Planctomycetota</taxon>
        <taxon>Planctomycetia</taxon>
        <taxon>Pirellulales</taxon>
        <taxon>Pirellulaceae</taxon>
        <taxon>Novipirellula</taxon>
    </lineage>
</organism>
<dbReference type="Pfam" id="PF06283">
    <property type="entry name" value="ThuA"/>
    <property type="match status" value="1"/>
</dbReference>
<feature type="chain" id="PRO_5022706067" evidence="1">
    <location>
        <begin position="21"/>
        <end position="312"/>
    </location>
</feature>
<dbReference type="PANTHER" id="PTHR40469:SF2">
    <property type="entry name" value="GALACTOSE-BINDING DOMAIN-LIKE SUPERFAMILY PROTEIN"/>
    <property type="match status" value="1"/>
</dbReference>
<evidence type="ECO:0000313" key="4">
    <source>
        <dbReference type="Proteomes" id="UP000315010"/>
    </source>
</evidence>
<keyword evidence="1" id="KW-0732">Signal</keyword>
<keyword evidence="4" id="KW-1185">Reference proteome</keyword>
<evidence type="ECO:0000313" key="3">
    <source>
        <dbReference type="EMBL" id="TWT82677.1"/>
    </source>
</evidence>
<accession>A0A5C5Z6F9</accession>
<dbReference type="AlphaFoldDB" id="A0A5C5Z6F9"/>
<dbReference type="InterPro" id="IPR029062">
    <property type="entry name" value="Class_I_gatase-like"/>
</dbReference>
<name>A0A5C5Z6F9_9BACT</name>
<reference evidence="3 4" key="1">
    <citation type="submission" date="2019-02" db="EMBL/GenBank/DDBJ databases">
        <title>Deep-cultivation of Planctomycetes and their phenomic and genomic characterization uncovers novel biology.</title>
        <authorList>
            <person name="Wiegand S."/>
            <person name="Jogler M."/>
            <person name="Boedeker C."/>
            <person name="Pinto D."/>
            <person name="Vollmers J."/>
            <person name="Rivas-Marin E."/>
            <person name="Kohn T."/>
            <person name="Peeters S.H."/>
            <person name="Heuer A."/>
            <person name="Rast P."/>
            <person name="Oberbeckmann S."/>
            <person name="Bunk B."/>
            <person name="Jeske O."/>
            <person name="Meyerdierks A."/>
            <person name="Storesund J.E."/>
            <person name="Kallscheuer N."/>
            <person name="Luecker S."/>
            <person name="Lage O.M."/>
            <person name="Pohl T."/>
            <person name="Merkel B.J."/>
            <person name="Hornburger P."/>
            <person name="Mueller R.-W."/>
            <person name="Bruemmer F."/>
            <person name="Labrenz M."/>
            <person name="Spormann A.M."/>
            <person name="Op Den Camp H."/>
            <person name="Overmann J."/>
            <person name="Amann R."/>
            <person name="Jetten M.S.M."/>
            <person name="Mascher T."/>
            <person name="Medema M.H."/>
            <person name="Devos D.P."/>
            <person name="Kaster A.-K."/>
            <person name="Ovreas L."/>
            <person name="Rohde M."/>
            <person name="Galperin M.Y."/>
            <person name="Jogler C."/>
        </authorList>
    </citation>
    <scope>NUCLEOTIDE SEQUENCE [LARGE SCALE GENOMIC DNA]</scope>
    <source>
        <strain evidence="3 4">CA13</strain>
    </source>
</reference>
<evidence type="ECO:0000256" key="1">
    <source>
        <dbReference type="SAM" id="SignalP"/>
    </source>
</evidence>
<feature type="signal peptide" evidence="1">
    <location>
        <begin position="1"/>
        <end position="20"/>
    </location>
</feature>
<evidence type="ECO:0000259" key="2">
    <source>
        <dbReference type="Pfam" id="PF06283"/>
    </source>
</evidence>
<proteinExistence type="predicted"/>
<dbReference type="Gene3D" id="3.40.50.880">
    <property type="match status" value="1"/>
</dbReference>
<sequence precursor="true">MQKLLCFVLLLAAFPVTSFADGKTDAWEQKKAKTFKPITVEQQKAIAQAAPAKTAVEPKQPRRVLVFYRCEGFVHSSIPHCNLAIEQLGKKSGAFEVDLADTYDVFTEENLKKYDAILLNNTTRLRFDSPAQANAIMDFVANGKGIVGIHAASDNFDMYPQCRDLIGGIFAGHPWGAGGTWAFKLDDPDHVLNQAFEGNGFWHQDEIYQYNPETYQGPKVLRLLVSLDMSKDEVSGRINDGPREVAVSWLRTAGEGRLFYTNFGHREETFANPKMLKHMLDGIQYALGDLPADATPTATSSQKQPALAPAKP</sequence>
<feature type="domain" description="ThuA-like" evidence="2">
    <location>
        <begin position="63"/>
        <end position="286"/>
    </location>
</feature>
<dbReference type="PANTHER" id="PTHR40469">
    <property type="entry name" value="SECRETED GLYCOSYL HYDROLASE"/>
    <property type="match status" value="1"/>
</dbReference>
<dbReference type="SUPFAM" id="SSF52317">
    <property type="entry name" value="Class I glutamine amidotransferase-like"/>
    <property type="match status" value="1"/>
</dbReference>
<dbReference type="Proteomes" id="UP000315010">
    <property type="component" value="Unassembled WGS sequence"/>
</dbReference>
<dbReference type="EMBL" id="SJPJ01000001">
    <property type="protein sequence ID" value="TWT82677.1"/>
    <property type="molecule type" value="Genomic_DNA"/>
</dbReference>
<dbReference type="InterPro" id="IPR029010">
    <property type="entry name" value="ThuA-like"/>
</dbReference>
<dbReference type="RefSeq" id="WP_419194570.1">
    <property type="nucleotide sequence ID" value="NZ_SJPJ01000001.1"/>
</dbReference>